<organism evidence="1 2">
    <name type="scientific">Amycolatopsis bartoniae</name>
    <dbReference type="NCBI Taxonomy" id="941986"/>
    <lineage>
        <taxon>Bacteria</taxon>
        <taxon>Bacillati</taxon>
        <taxon>Actinomycetota</taxon>
        <taxon>Actinomycetes</taxon>
        <taxon>Pseudonocardiales</taxon>
        <taxon>Pseudonocardiaceae</taxon>
        <taxon>Amycolatopsis</taxon>
    </lineage>
</organism>
<dbReference type="EMBL" id="BNAV01000012">
    <property type="protein sequence ID" value="GHF78068.1"/>
    <property type="molecule type" value="Genomic_DNA"/>
</dbReference>
<dbReference type="RefSeq" id="WP_145935119.1">
    <property type="nucleotide sequence ID" value="NZ_BNAV01000012.1"/>
</dbReference>
<dbReference type="Proteomes" id="UP000658656">
    <property type="component" value="Unassembled WGS sequence"/>
</dbReference>
<keyword evidence="2" id="KW-1185">Reference proteome</keyword>
<dbReference type="AlphaFoldDB" id="A0A8H9IYL0"/>
<evidence type="ECO:0000313" key="2">
    <source>
        <dbReference type="Proteomes" id="UP000658656"/>
    </source>
</evidence>
<dbReference type="Gene3D" id="3.30.950.30">
    <property type="entry name" value="Schlafen, AAA domain"/>
    <property type="match status" value="1"/>
</dbReference>
<dbReference type="OrthoDB" id="4299839at2"/>
<proteinExistence type="predicted"/>
<gene>
    <name evidence="1" type="ORF">GCM10017566_60430</name>
</gene>
<protein>
    <submittedName>
        <fullName evidence="1">Uncharacterized protein</fullName>
    </submittedName>
</protein>
<accession>A0A8H9IYL0</accession>
<evidence type="ECO:0000313" key="1">
    <source>
        <dbReference type="EMBL" id="GHF78068.1"/>
    </source>
</evidence>
<sequence length="378" mass="41780">MPEEVATVRWDDQDHFVTLQGGRIESRPHDNGPDYHTHLSEVSQVALADLRPALAAADRDRLGKGALDRTYIAVARDDDSSSSEPPWVRASRSIASERNFWLDAQGDLLVSFEVLDPKTFDFDDVALLLESIFEAKDVELVKFYAFPNGDFGAFGHLTLELLLSGGGTVGSVWQLTEDIEQMLRSDAVSLESALGLYALIKLGYVEQLLGRRESSYFDAKSEGYGLAVDSGKFELCLDVAAFANSGHPGLIAIGLTTDKDGANQDVVRCVTGWRPGSFNVDAYRSVLRQGIFPPVHDVLVDVVPYEGKELLLLLVPRQDEALHPFLVKGSMDSRGKLNKTSFTIPFRHDDTKQYMSIEAVHEMLSLGFSLRSANRRVD</sequence>
<reference evidence="1" key="2">
    <citation type="submission" date="2020-09" db="EMBL/GenBank/DDBJ databases">
        <authorList>
            <person name="Sun Q."/>
            <person name="Zhou Y."/>
        </authorList>
    </citation>
    <scope>NUCLEOTIDE SEQUENCE</scope>
    <source>
        <strain evidence="1">CGMCC 4.7679</strain>
    </source>
</reference>
<dbReference type="InterPro" id="IPR038461">
    <property type="entry name" value="Schlafen_AlbA_2_dom_sf"/>
</dbReference>
<comment type="caution">
    <text evidence="1">The sequence shown here is derived from an EMBL/GenBank/DDBJ whole genome shotgun (WGS) entry which is preliminary data.</text>
</comment>
<reference evidence="1" key="1">
    <citation type="journal article" date="2014" name="Int. J. Syst. Evol. Microbiol.">
        <title>Complete genome sequence of Corynebacterium casei LMG S-19264T (=DSM 44701T), isolated from a smear-ripened cheese.</title>
        <authorList>
            <consortium name="US DOE Joint Genome Institute (JGI-PGF)"/>
            <person name="Walter F."/>
            <person name="Albersmeier A."/>
            <person name="Kalinowski J."/>
            <person name="Ruckert C."/>
        </authorList>
    </citation>
    <scope>NUCLEOTIDE SEQUENCE</scope>
    <source>
        <strain evidence="1">CGMCC 4.7679</strain>
    </source>
</reference>
<name>A0A8H9IYL0_9PSEU</name>